<name>A0A5B0RHI3_PUCGR</name>
<dbReference type="EMBL" id="VSWC01000014">
    <property type="protein sequence ID" value="KAA1114486.1"/>
    <property type="molecule type" value="Genomic_DNA"/>
</dbReference>
<comment type="caution">
    <text evidence="2">The sequence shown here is derived from an EMBL/GenBank/DDBJ whole genome shotgun (WGS) entry which is preliminary data.</text>
</comment>
<protein>
    <submittedName>
        <fullName evidence="2">Uncharacterized protein</fullName>
    </submittedName>
</protein>
<proteinExistence type="predicted"/>
<dbReference type="Proteomes" id="UP000325313">
    <property type="component" value="Unassembled WGS sequence"/>
</dbReference>
<evidence type="ECO:0000313" key="1">
    <source>
        <dbReference type="EMBL" id="KAA1114486.1"/>
    </source>
</evidence>
<reference evidence="3 4" key="1">
    <citation type="submission" date="2019-05" db="EMBL/GenBank/DDBJ databases">
        <title>Emergence of the Ug99 lineage of the wheat stem rust pathogen through somatic hybridization.</title>
        <authorList>
            <person name="Li F."/>
            <person name="Upadhyaya N.M."/>
            <person name="Sperschneider J."/>
            <person name="Matny O."/>
            <person name="Nguyen-Phuc H."/>
            <person name="Mago R."/>
            <person name="Raley C."/>
            <person name="Miller M.E."/>
            <person name="Silverstein K.A.T."/>
            <person name="Henningsen E."/>
            <person name="Hirsch C.D."/>
            <person name="Visser B."/>
            <person name="Pretorius Z.A."/>
            <person name="Steffenson B.J."/>
            <person name="Schwessinger B."/>
            <person name="Dodds P.N."/>
            <person name="Figueroa M."/>
        </authorList>
    </citation>
    <scope>NUCLEOTIDE SEQUENCE [LARGE SCALE GENOMIC DNA]</scope>
    <source>
        <strain evidence="1">21-0</strain>
        <strain evidence="2 4">Ug99</strain>
    </source>
</reference>
<dbReference type="Proteomes" id="UP000324748">
    <property type="component" value="Unassembled WGS sequence"/>
</dbReference>
<evidence type="ECO:0000313" key="2">
    <source>
        <dbReference type="EMBL" id="KAA1124234.1"/>
    </source>
</evidence>
<evidence type="ECO:0000313" key="4">
    <source>
        <dbReference type="Proteomes" id="UP000325313"/>
    </source>
</evidence>
<gene>
    <name evidence="1" type="ORF">PGT21_011048</name>
    <name evidence="2" type="ORF">PGTUg99_013286</name>
</gene>
<sequence length="100" mass="11133">MPPDMDLDWETGKLTVHLYQLPMSSTSEDKNKAMAQLPFSELGIRIRWQVSGSHSGYPIGYPPIPALQMKTTSTLQKPECAKESVETKIAVDIGQENTIQ</sequence>
<accession>A0A5B0RHI3</accession>
<evidence type="ECO:0000313" key="3">
    <source>
        <dbReference type="Proteomes" id="UP000324748"/>
    </source>
</evidence>
<organism evidence="2 4">
    <name type="scientific">Puccinia graminis f. sp. tritici</name>
    <dbReference type="NCBI Taxonomy" id="56615"/>
    <lineage>
        <taxon>Eukaryota</taxon>
        <taxon>Fungi</taxon>
        <taxon>Dikarya</taxon>
        <taxon>Basidiomycota</taxon>
        <taxon>Pucciniomycotina</taxon>
        <taxon>Pucciniomycetes</taxon>
        <taxon>Pucciniales</taxon>
        <taxon>Pucciniaceae</taxon>
        <taxon>Puccinia</taxon>
    </lineage>
</organism>
<keyword evidence="3" id="KW-1185">Reference proteome</keyword>
<dbReference type="AlphaFoldDB" id="A0A5B0RHI3"/>
<dbReference type="EMBL" id="VDEP01000204">
    <property type="protein sequence ID" value="KAA1124234.1"/>
    <property type="molecule type" value="Genomic_DNA"/>
</dbReference>